<comment type="similarity">
    <text evidence="11 12">Belongs to the TonB-dependent receptor family.</text>
</comment>
<evidence type="ECO:0000256" key="2">
    <source>
        <dbReference type="ARBA" id="ARBA00022448"/>
    </source>
</evidence>
<reference evidence="17" key="1">
    <citation type="journal article" date="2019" name="Int. J. Syst. Evol. Microbiol.">
        <title>The Global Catalogue of Microorganisms (GCM) 10K type strain sequencing project: providing services to taxonomists for standard genome sequencing and annotation.</title>
        <authorList>
            <consortium name="The Broad Institute Genomics Platform"/>
            <consortium name="The Broad Institute Genome Sequencing Center for Infectious Disease"/>
            <person name="Wu L."/>
            <person name="Ma J."/>
        </authorList>
    </citation>
    <scope>NUCLEOTIDE SEQUENCE [LARGE SCALE GENOMIC DNA]</scope>
    <source>
        <strain evidence="17">CCUG 55074</strain>
    </source>
</reference>
<feature type="chain" id="PRO_5047265969" evidence="13">
    <location>
        <begin position="21"/>
        <end position="759"/>
    </location>
</feature>
<keyword evidence="5 11" id="KW-0812">Transmembrane</keyword>
<dbReference type="Gene3D" id="2.40.170.20">
    <property type="entry name" value="TonB-dependent receptor, beta-barrel domain"/>
    <property type="match status" value="1"/>
</dbReference>
<keyword evidence="13" id="KW-0732">Signal</keyword>
<accession>A0ABW3T4M0</accession>
<evidence type="ECO:0000256" key="11">
    <source>
        <dbReference type="PROSITE-ProRule" id="PRU01360"/>
    </source>
</evidence>
<keyword evidence="9 11" id="KW-0472">Membrane</keyword>
<feature type="domain" description="TonB-dependent receptor-like beta-barrel" evidence="14">
    <location>
        <begin position="263"/>
        <end position="724"/>
    </location>
</feature>
<dbReference type="InterPro" id="IPR036942">
    <property type="entry name" value="Beta-barrel_TonB_sf"/>
</dbReference>
<keyword evidence="10 11" id="KW-0998">Cell outer membrane</keyword>
<evidence type="ECO:0000256" key="8">
    <source>
        <dbReference type="ARBA" id="ARBA00023077"/>
    </source>
</evidence>
<dbReference type="PANTHER" id="PTHR32552:SF81">
    <property type="entry name" value="TONB-DEPENDENT OUTER MEMBRANE RECEPTOR"/>
    <property type="match status" value="1"/>
</dbReference>
<comment type="caution">
    <text evidence="16">The sequence shown here is derived from an EMBL/GenBank/DDBJ whole genome shotgun (WGS) entry which is preliminary data.</text>
</comment>
<keyword evidence="2 11" id="KW-0813">Transport</keyword>
<dbReference type="PANTHER" id="PTHR32552">
    <property type="entry name" value="FERRICHROME IRON RECEPTOR-RELATED"/>
    <property type="match status" value="1"/>
</dbReference>
<keyword evidence="8 12" id="KW-0798">TonB box</keyword>
<dbReference type="Pfam" id="PF00593">
    <property type="entry name" value="TonB_dep_Rec_b-barrel"/>
    <property type="match status" value="1"/>
</dbReference>
<feature type="domain" description="TonB-dependent receptor plug" evidence="15">
    <location>
        <begin position="45"/>
        <end position="159"/>
    </location>
</feature>
<keyword evidence="17" id="KW-1185">Reference proteome</keyword>
<dbReference type="Pfam" id="PF07715">
    <property type="entry name" value="Plug"/>
    <property type="match status" value="1"/>
</dbReference>
<evidence type="ECO:0000256" key="12">
    <source>
        <dbReference type="RuleBase" id="RU003357"/>
    </source>
</evidence>
<evidence type="ECO:0000259" key="14">
    <source>
        <dbReference type="Pfam" id="PF00593"/>
    </source>
</evidence>
<keyword evidence="16" id="KW-0675">Receptor</keyword>
<evidence type="ECO:0000256" key="10">
    <source>
        <dbReference type="ARBA" id="ARBA00023237"/>
    </source>
</evidence>
<keyword evidence="6" id="KW-0408">Iron</keyword>
<dbReference type="SUPFAM" id="SSF56935">
    <property type="entry name" value="Porins"/>
    <property type="match status" value="1"/>
</dbReference>
<protein>
    <submittedName>
        <fullName evidence="16">TonB-dependent receptor</fullName>
    </submittedName>
</protein>
<name>A0ABW3T4M0_9CAUL</name>
<keyword evidence="7" id="KW-0406">Ion transport</keyword>
<dbReference type="InterPro" id="IPR012910">
    <property type="entry name" value="Plug_dom"/>
</dbReference>
<keyword evidence="3 11" id="KW-1134">Transmembrane beta strand</keyword>
<evidence type="ECO:0000256" key="4">
    <source>
        <dbReference type="ARBA" id="ARBA00022496"/>
    </source>
</evidence>
<evidence type="ECO:0000256" key="6">
    <source>
        <dbReference type="ARBA" id="ARBA00023004"/>
    </source>
</evidence>
<evidence type="ECO:0000256" key="1">
    <source>
        <dbReference type="ARBA" id="ARBA00004571"/>
    </source>
</evidence>
<comment type="subcellular location">
    <subcellularLocation>
        <location evidence="1 11">Cell outer membrane</location>
        <topology evidence="1 11">Multi-pass membrane protein</topology>
    </subcellularLocation>
</comment>
<evidence type="ECO:0000256" key="13">
    <source>
        <dbReference type="SAM" id="SignalP"/>
    </source>
</evidence>
<evidence type="ECO:0000256" key="3">
    <source>
        <dbReference type="ARBA" id="ARBA00022452"/>
    </source>
</evidence>
<dbReference type="InterPro" id="IPR039426">
    <property type="entry name" value="TonB-dep_rcpt-like"/>
</dbReference>
<organism evidence="16 17">
    <name type="scientific">Phenylobacterium conjunctum</name>
    <dbReference type="NCBI Taxonomy" id="1298959"/>
    <lineage>
        <taxon>Bacteria</taxon>
        <taxon>Pseudomonadati</taxon>
        <taxon>Pseudomonadota</taxon>
        <taxon>Alphaproteobacteria</taxon>
        <taxon>Caulobacterales</taxon>
        <taxon>Caulobacteraceae</taxon>
        <taxon>Phenylobacterium</taxon>
    </lineage>
</organism>
<proteinExistence type="inferred from homology"/>
<sequence>MRYLLCGAAAAALLAGPAAAQAPASGEQAVVSEVVVTARRKEEKVQDVPAAVTGISAEQMKDLGGLKDIKDLSYILPGLSFVDTGNINAENNIRGAGAGTARTAGVDSPIAVLRDGASITGGVIGGRTFTRLDLFDVERVEVTRGPQGALYGVNAVGGVMQAISQRPKSEFGGSLGAVYSPEIERRQIDAILNVPVPAANLGLRLGVQDVQREDGFFRNVYTGKAGDLEEFRAVRLAAEWNPLDTLRMFMVVDQSDELSTSNQVKSVNANNDKSLAATAFGPPDIDGPYAYAANTTNDVNRNVSSFNTQVEWDTPIGKLTSVTLLRKRTTLFSQENDQSAPGYASPPFPAATCATRLCSTLFADETELASQELRLAGDFGDAVTWMLGANLSGKQSDFFTILDGRTTSAANLAPSPTANIASVSKEEELQKGVFGVLSWQATDALTFDGAVRYNNAEKKNDAYTVARQLGTLSCVANYVDPLRVFATNPACVRSRALINDTFENVAPSVSVKYEIADNFRVFGSAAVGYRAGGFNGNSVLDPKIAASYQPEKNVAFEAGAKFELAGAFFTVTAFQNNFNDLLVTVDSIGPDAVSRNYRFNAGEAKTKGVDFEVFGGHRFGPGLGGISYNGAINYLTGEIDSGPYKGQKVEGSPEWTYTAALTYRRPLVKDWRVVTSVSYRGQRGGYTNTTKINNLVKLADFDIVNASVGLDNGRWRMALEARNLFDKTYVTLRDPTRDVYGDPREIRLSLSYAFGSEAR</sequence>
<keyword evidence="4" id="KW-0410">Iron transport</keyword>
<evidence type="ECO:0000256" key="5">
    <source>
        <dbReference type="ARBA" id="ARBA00022692"/>
    </source>
</evidence>
<evidence type="ECO:0000313" key="17">
    <source>
        <dbReference type="Proteomes" id="UP001597216"/>
    </source>
</evidence>
<dbReference type="Proteomes" id="UP001597216">
    <property type="component" value="Unassembled WGS sequence"/>
</dbReference>
<evidence type="ECO:0000256" key="9">
    <source>
        <dbReference type="ARBA" id="ARBA00023136"/>
    </source>
</evidence>
<evidence type="ECO:0000256" key="7">
    <source>
        <dbReference type="ARBA" id="ARBA00023065"/>
    </source>
</evidence>
<dbReference type="RefSeq" id="WP_377353524.1">
    <property type="nucleotide sequence ID" value="NZ_JBHTLQ010000019.1"/>
</dbReference>
<evidence type="ECO:0000259" key="15">
    <source>
        <dbReference type="Pfam" id="PF07715"/>
    </source>
</evidence>
<dbReference type="PROSITE" id="PS52016">
    <property type="entry name" value="TONB_DEPENDENT_REC_3"/>
    <property type="match status" value="1"/>
</dbReference>
<evidence type="ECO:0000313" key="16">
    <source>
        <dbReference type="EMBL" id="MFD1190977.1"/>
    </source>
</evidence>
<dbReference type="EMBL" id="JBHTLQ010000019">
    <property type="protein sequence ID" value="MFD1190977.1"/>
    <property type="molecule type" value="Genomic_DNA"/>
</dbReference>
<gene>
    <name evidence="16" type="ORF">ACFQ27_10335</name>
</gene>
<feature type="signal peptide" evidence="13">
    <location>
        <begin position="1"/>
        <end position="20"/>
    </location>
</feature>
<dbReference type="InterPro" id="IPR000531">
    <property type="entry name" value="Beta-barrel_TonB"/>
</dbReference>